<dbReference type="Proteomes" id="UP000464318">
    <property type="component" value="Chromosome"/>
</dbReference>
<dbReference type="EMBL" id="CP029149">
    <property type="protein sequence ID" value="QHN64874.1"/>
    <property type="molecule type" value="Genomic_DNA"/>
</dbReference>
<dbReference type="AlphaFoldDB" id="A0A6P1QW11"/>
<accession>A0A6P1QW11</accession>
<gene>
    <name evidence="1" type="ORF">DBX24_02675</name>
</gene>
<keyword evidence="2" id="KW-1185">Reference proteome</keyword>
<dbReference type="OrthoDB" id="612554at2"/>
<name>A0A6P1QW11_9FLAO</name>
<reference evidence="1 2" key="1">
    <citation type="submission" date="2018-04" db="EMBL/GenBank/DDBJ databases">
        <title>Characteristic and Complete Genome Sequencing of A Novel Member of Infective Endocarditis Causative Bacteria: Bergeyella cardium QL-PH.</title>
        <authorList>
            <person name="Pan H."/>
            <person name="Sun E."/>
            <person name="Zhang Y."/>
        </authorList>
    </citation>
    <scope>NUCLEOTIDE SEQUENCE [LARGE SCALE GENOMIC DNA]</scope>
    <source>
        <strain evidence="1 2">HPQL</strain>
    </source>
</reference>
<evidence type="ECO:0000313" key="1">
    <source>
        <dbReference type="EMBL" id="QHN64874.1"/>
    </source>
</evidence>
<protein>
    <submittedName>
        <fullName evidence="1">Uncharacterized protein</fullName>
    </submittedName>
</protein>
<dbReference type="GO" id="GO:0003676">
    <property type="term" value="F:nucleic acid binding"/>
    <property type="evidence" value="ECO:0007669"/>
    <property type="project" value="InterPro"/>
</dbReference>
<dbReference type="KEGG" id="bcad:DBX24_02675"/>
<dbReference type="RefSeq" id="WP_160223907.1">
    <property type="nucleotide sequence ID" value="NZ_CP029149.1"/>
</dbReference>
<proteinExistence type="predicted"/>
<organism evidence="1 2">
    <name type="scientific">Bergeyella cardium</name>
    <dbReference type="NCBI Taxonomy" id="1585976"/>
    <lineage>
        <taxon>Bacteria</taxon>
        <taxon>Pseudomonadati</taxon>
        <taxon>Bacteroidota</taxon>
        <taxon>Flavobacteriia</taxon>
        <taxon>Flavobacteriales</taxon>
        <taxon>Weeksellaceae</taxon>
        <taxon>Bergeyella</taxon>
    </lineage>
</organism>
<dbReference type="Gene3D" id="3.30.420.10">
    <property type="entry name" value="Ribonuclease H-like superfamily/Ribonuclease H"/>
    <property type="match status" value="1"/>
</dbReference>
<dbReference type="InterPro" id="IPR036397">
    <property type="entry name" value="RNaseH_sf"/>
</dbReference>
<evidence type="ECO:0000313" key="2">
    <source>
        <dbReference type="Proteomes" id="UP000464318"/>
    </source>
</evidence>
<sequence length="695" mass="81214">MPHFWNNTDKVAVMVDELVPRFWSSQNILSKAISRNRKNIYGIKALQNGCRNRKLIIDFDSLPGDMQEALGDPRKLPHALLYYYNTDTVAVNFFTEFKRSDGHYLTADEQQRYITNASVLIAVLKLRAKSITERIKLGKSLKGMNTFLCEESNTFNDILQKRYDISHNLPTHPTRFKETLNAFETPFKYNGKEYEYNFMSIIKDVEGKRKHHRTKIKDDVNIVLNGLFAYQSHKPTYTEIHRAYETFLSGYAEITNEDTGEIYNPKDFPELSESTIKRFLSKWENKIGTYAVRSGNRQTYKGMFIPHEQMELPTLAGSLLSIDDRQPPFWYDKGKRLWFYIGLDVASDCITCFVYGKSKEGIILEFYRQLIRNYYQWGVELPYELECESSLNSSFTKTFLQNGYMFQNVRMEANNAQAKIIERRFGHLRNNIEKKAYGWIARPHAKSESNQAKTGKTPIIPYEDLVSARLADLEDWNNSPSRLDKSMSRFEYFLSKQKPDLPKTNYKLLLPYLGYKVKTSCNAGYINLQRQKRAIAENGVILTGNDLIEKMKMIEGKDIDVYWLDDNEGNVLKAMAFIGNRYICEVKEIPKYQRAKAEQTEKDLINKAIQDAYMMTVVRFAQRQTKNIEPINIINNTPPLKRVYQIQDLKRYEAQEIEEQEVEIIDEINQDDDDILYNPSTGLENVTRWRKSFQI</sequence>